<dbReference type="Proteomes" id="UP000054886">
    <property type="component" value="Unassembled WGS sequence"/>
</dbReference>
<name>A0A0W0CLP4_CANGB</name>
<accession>A0A0W0CLP4</accession>
<gene>
    <name evidence="3" type="ORF">AO440_004430</name>
</gene>
<evidence type="ECO:0000313" key="3">
    <source>
        <dbReference type="EMBL" id="KTA97338.1"/>
    </source>
</evidence>
<keyword evidence="1" id="KW-0472">Membrane</keyword>
<dbReference type="VEuPathDB" id="FungiDB:GVI51_M13431"/>
<dbReference type="Pfam" id="PF04113">
    <property type="entry name" value="Gpi16"/>
    <property type="match status" value="1"/>
</dbReference>
<sequence>MKVSNALLALPLLLTQCLVNAEELSADRINGTEIESSKIQSYNKSEARKDHDAAAAYNEKYIHPVKANGGVVSYPYKEELDLQPLPRNHLRSSFHFDIESEAFDPTKSANDFEEYSHYTVFPKSIDPLLKRTGTRQMHLRFTRGLWDSETWGKLPYDGFKSGGSGVELWAVIEAENREAAYNQWKSLANSLSGMFCASINFIDKSRTVFPVSPSQFSVKSEHDHKAIPIFNTTNELYLLHASLANEPICTENLTPLIKLLPTKGKSGISSLLDGHKVFDSIWHSMSIDIDTTCDEVNGICKFEMEAIVDMVMNTPQSLRRGTNPIPRPLSASELRCDLSKPHDDFMCFPLPEKTDYSFDISQIFGKKIIGTNQLSHYPSKLCAIITGSWKSFVSVGEDLYATENNCFELHEQVDHDLYFETKNSTDVIDNGDSPIFVSRSLTGYGQDHGGLRTVFKNPYNHDVKLVYFESLPWYMRVYLSSLKLESSNSLHLSDVIKSTHYEPAKDRLRPTHVEFEITVPANTTFALSYQFDKAILQFEEYPPDANHGFEVEAAVITVTEPIHYQLRTSTLLLYLSTPDFSMPYNVIIITSTVIGLIFGMLYNMMVKRMVTLEEADRIMEKRSIKYRLKQFKMALLKKINGNRKKE</sequence>
<proteinExistence type="predicted"/>
<keyword evidence="2" id="KW-0732">Signal</keyword>
<dbReference type="AlphaFoldDB" id="A0A0W0CLP4"/>
<dbReference type="PANTHER" id="PTHR12959">
    <property type="entry name" value="GPI TRANSAMIDASE COMPONENT PIG-T-RELATED"/>
    <property type="match status" value="1"/>
</dbReference>
<dbReference type="InterPro" id="IPR007245">
    <property type="entry name" value="PIG-T"/>
</dbReference>
<dbReference type="GO" id="GO:0042765">
    <property type="term" value="C:GPI-anchor transamidase complex"/>
    <property type="evidence" value="ECO:0007669"/>
    <property type="project" value="EnsemblFungi"/>
</dbReference>
<dbReference type="PhylomeDB" id="A0A0W0CLP4"/>
<keyword evidence="1" id="KW-1133">Transmembrane helix</keyword>
<comment type="caution">
    <text evidence="3">The sequence shown here is derived from an EMBL/GenBank/DDBJ whole genome shotgun (WGS) entry which is preliminary data.</text>
</comment>
<feature type="signal peptide" evidence="2">
    <location>
        <begin position="1"/>
        <end position="21"/>
    </location>
</feature>
<protein>
    <submittedName>
        <fullName evidence="3">GPI transamidase component GPI16</fullName>
    </submittedName>
</protein>
<dbReference type="OMA" id="NHGHYIG"/>
<dbReference type="VEuPathDB" id="FungiDB:GWK60_M13387"/>
<evidence type="ECO:0000256" key="2">
    <source>
        <dbReference type="SAM" id="SignalP"/>
    </source>
</evidence>
<keyword evidence="1" id="KW-0812">Transmembrane</keyword>
<organism evidence="3 4">
    <name type="scientific">Candida glabrata</name>
    <name type="common">Yeast</name>
    <name type="synonym">Torulopsis glabrata</name>
    <dbReference type="NCBI Taxonomy" id="5478"/>
    <lineage>
        <taxon>Eukaryota</taxon>
        <taxon>Fungi</taxon>
        <taxon>Dikarya</taxon>
        <taxon>Ascomycota</taxon>
        <taxon>Saccharomycotina</taxon>
        <taxon>Saccharomycetes</taxon>
        <taxon>Saccharomycetales</taxon>
        <taxon>Saccharomycetaceae</taxon>
        <taxon>Nakaseomyces</taxon>
    </lineage>
</organism>
<dbReference type="GO" id="GO:0016255">
    <property type="term" value="P:attachment of GPI anchor to protein"/>
    <property type="evidence" value="ECO:0007669"/>
    <property type="project" value="EnsemblFungi"/>
</dbReference>
<feature type="chain" id="PRO_5030019424" evidence="2">
    <location>
        <begin position="22"/>
        <end position="646"/>
    </location>
</feature>
<dbReference type="VEuPathDB" id="FungiDB:CAGL0M13453g"/>
<evidence type="ECO:0000256" key="1">
    <source>
        <dbReference type="SAM" id="Phobius"/>
    </source>
</evidence>
<evidence type="ECO:0000313" key="4">
    <source>
        <dbReference type="Proteomes" id="UP000054886"/>
    </source>
</evidence>
<reference evidence="3 4" key="1">
    <citation type="submission" date="2015-10" db="EMBL/GenBank/DDBJ databases">
        <title>Draft genomes sequences of Candida glabrata isolates 1A, 1B, 2A, 2B, 3A and 3B.</title>
        <authorList>
            <person name="Haavelsrud O.E."/>
            <person name="Gaustad P."/>
        </authorList>
    </citation>
    <scope>NUCLEOTIDE SEQUENCE [LARGE SCALE GENOMIC DNA]</scope>
    <source>
        <strain evidence="3">910700640</strain>
    </source>
</reference>
<feature type="transmembrane region" description="Helical" evidence="1">
    <location>
        <begin position="582"/>
        <end position="602"/>
    </location>
</feature>
<dbReference type="VEuPathDB" id="FungiDB:B1J91_M13453g"/>
<dbReference type="PANTHER" id="PTHR12959:SF11">
    <property type="entry name" value="GPI TRANSAMIDASE COMPONENT PIG-T"/>
    <property type="match status" value="1"/>
</dbReference>
<dbReference type="EMBL" id="LLZZ01000161">
    <property type="protein sequence ID" value="KTA97338.1"/>
    <property type="molecule type" value="Genomic_DNA"/>
</dbReference>